<protein>
    <submittedName>
        <fullName evidence="2">Uncharacterized protein</fullName>
    </submittedName>
</protein>
<dbReference type="AlphaFoldDB" id="T0I9B5"/>
<dbReference type="PATRIC" id="fig|1114964.3.peg.143"/>
<comment type="caution">
    <text evidence="2">The sequence shown here is derived from an EMBL/GenBank/DDBJ whole genome shotgun (WGS) entry which is preliminary data.</text>
</comment>
<gene>
    <name evidence="2" type="ORF">L485_00825</name>
</gene>
<dbReference type="RefSeq" id="WP_021243190.1">
    <property type="nucleotide sequence ID" value="NZ_ATIB01000017.1"/>
</dbReference>
<evidence type="ECO:0000313" key="3">
    <source>
        <dbReference type="Proteomes" id="UP000015524"/>
    </source>
</evidence>
<reference evidence="2 3" key="1">
    <citation type="journal article" date="2013" name="Genome Announc.">
        <title>Draft Genome Sequence of a Hexachlorocyclohexane-Degrading Bacterium, Sphingobium baderi Strain LL03T.</title>
        <authorList>
            <person name="Kaur J."/>
            <person name="Verma H."/>
            <person name="Tripathi C."/>
            <person name="Khurana J.P."/>
            <person name="Lal R."/>
        </authorList>
    </citation>
    <scope>NUCLEOTIDE SEQUENCE [LARGE SCALE GENOMIC DNA]</scope>
    <source>
        <strain evidence="2 3">LL03</strain>
    </source>
</reference>
<organism evidence="2 3">
    <name type="scientific">Sphingobium baderi LL03</name>
    <dbReference type="NCBI Taxonomy" id="1114964"/>
    <lineage>
        <taxon>Bacteria</taxon>
        <taxon>Pseudomonadati</taxon>
        <taxon>Pseudomonadota</taxon>
        <taxon>Alphaproteobacteria</taxon>
        <taxon>Sphingomonadales</taxon>
        <taxon>Sphingomonadaceae</taxon>
        <taxon>Sphingobium</taxon>
    </lineage>
</organism>
<accession>T0I9B5</accession>
<evidence type="ECO:0000256" key="1">
    <source>
        <dbReference type="SAM" id="MobiDB-lite"/>
    </source>
</evidence>
<feature type="region of interest" description="Disordered" evidence="1">
    <location>
        <begin position="1"/>
        <end position="29"/>
    </location>
</feature>
<keyword evidence="3" id="KW-1185">Reference proteome</keyword>
<proteinExistence type="predicted"/>
<feature type="region of interest" description="Disordered" evidence="1">
    <location>
        <begin position="68"/>
        <end position="93"/>
    </location>
</feature>
<dbReference type="OrthoDB" id="7478669at2"/>
<dbReference type="EMBL" id="ATIB01000017">
    <property type="protein sequence ID" value="EQB06204.1"/>
    <property type="molecule type" value="Genomic_DNA"/>
</dbReference>
<name>T0I9B5_9SPHN</name>
<dbReference type="Proteomes" id="UP000015524">
    <property type="component" value="Unassembled WGS sequence"/>
</dbReference>
<evidence type="ECO:0000313" key="2">
    <source>
        <dbReference type="EMBL" id="EQB06204.1"/>
    </source>
</evidence>
<sequence length="93" mass="10257">MTPHEIECPQCGGEGEWEHPHLSTPPGITAECPPDPVMVDCEDCDGKGWRPMTDDELAEAAADAFSDMCEGEPPVTMDEQHSAAFQQKMELRR</sequence>